<gene>
    <name evidence="1" type="ORF">BDV23DRAFT_177873</name>
</gene>
<name>A0A5N7CQF5_PETAA</name>
<dbReference type="EMBL" id="ML735215">
    <property type="protein sequence ID" value="KAE8396335.1"/>
    <property type="molecule type" value="Genomic_DNA"/>
</dbReference>
<protein>
    <submittedName>
        <fullName evidence="1">Uncharacterized protein</fullName>
    </submittedName>
</protein>
<sequence>MIRGFFGEFHRDDGSTPCPTDPEASDALETYANGPGKGRFFELTPGNAFVTQIRLTSLLKATMMEHPDLLTFSHTAVFVDGDLSGRHIGHIHLNDPISPIGAGASMKMVARVATCMM</sequence>
<dbReference type="AlphaFoldDB" id="A0A5N7CQF5"/>
<reference evidence="1" key="1">
    <citation type="submission" date="2019-04" db="EMBL/GenBank/DDBJ databases">
        <title>Friends and foes A comparative genomics studyof 23 Aspergillus species from section Flavi.</title>
        <authorList>
            <consortium name="DOE Joint Genome Institute"/>
            <person name="Kjaerbolling I."/>
            <person name="Vesth T."/>
            <person name="Frisvad J.C."/>
            <person name="Nybo J.L."/>
            <person name="Theobald S."/>
            <person name="Kildgaard S."/>
            <person name="Isbrandt T."/>
            <person name="Kuo A."/>
            <person name="Sato A."/>
            <person name="Lyhne E.K."/>
            <person name="Kogle M.E."/>
            <person name="Wiebenga A."/>
            <person name="Kun R.S."/>
            <person name="Lubbers R.J."/>
            <person name="Makela M.R."/>
            <person name="Barry K."/>
            <person name="Chovatia M."/>
            <person name="Clum A."/>
            <person name="Daum C."/>
            <person name="Haridas S."/>
            <person name="He G."/>
            <person name="LaButti K."/>
            <person name="Lipzen A."/>
            <person name="Mondo S."/>
            <person name="Riley R."/>
            <person name="Salamov A."/>
            <person name="Simmons B.A."/>
            <person name="Magnuson J.K."/>
            <person name="Henrissat B."/>
            <person name="Mortensen U.H."/>
            <person name="Larsen T.O."/>
            <person name="Devries R.P."/>
            <person name="Grigoriev I.V."/>
            <person name="Machida M."/>
            <person name="Baker S.E."/>
            <person name="Andersen M.R."/>
        </authorList>
    </citation>
    <scope>NUCLEOTIDE SEQUENCE [LARGE SCALE GENOMIC DNA]</scope>
    <source>
        <strain evidence="1">IBT 14317</strain>
    </source>
</reference>
<proteinExistence type="predicted"/>
<accession>A0A5N7CQF5</accession>
<dbReference type="Proteomes" id="UP000326877">
    <property type="component" value="Unassembled WGS sequence"/>
</dbReference>
<evidence type="ECO:0000313" key="1">
    <source>
        <dbReference type="EMBL" id="KAE8396335.1"/>
    </source>
</evidence>
<organism evidence="1">
    <name type="scientific">Petromyces alliaceus</name>
    <name type="common">Aspergillus alliaceus</name>
    <dbReference type="NCBI Taxonomy" id="209559"/>
    <lineage>
        <taxon>Eukaryota</taxon>
        <taxon>Fungi</taxon>
        <taxon>Dikarya</taxon>
        <taxon>Ascomycota</taxon>
        <taxon>Pezizomycotina</taxon>
        <taxon>Eurotiomycetes</taxon>
        <taxon>Eurotiomycetidae</taxon>
        <taxon>Eurotiales</taxon>
        <taxon>Aspergillaceae</taxon>
        <taxon>Aspergillus</taxon>
        <taxon>Aspergillus subgen. Circumdati</taxon>
    </lineage>
</organism>